<evidence type="ECO:0000256" key="1">
    <source>
        <dbReference type="ARBA" id="ARBA00008045"/>
    </source>
</evidence>
<keyword evidence="6" id="KW-1185">Reference proteome</keyword>
<gene>
    <name evidence="5" type="ORF">Ocin01_14684</name>
</gene>
<evidence type="ECO:0000256" key="4">
    <source>
        <dbReference type="SAM" id="Coils"/>
    </source>
</evidence>
<comment type="caution">
    <text evidence="5">The sequence shown here is derived from an EMBL/GenBank/DDBJ whole genome shotgun (WGS) entry which is preliminary data.</text>
</comment>
<organism evidence="5 6">
    <name type="scientific">Orchesella cincta</name>
    <name type="common">Springtail</name>
    <name type="synonym">Podura cincta</name>
    <dbReference type="NCBI Taxonomy" id="48709"/>
    <lineage>
        <taxon>Eukaryota</taxon>
        <taxon>Metazoa</taxon>
        <taxon>Ecdysozoa</taxon>
        <taxon>Arthropoda</taxon>
        <taxon>Hexapoda</taxon>
        <taxon>Collembola</taxon>
        <taxon>Entomobryomorpha</taxon>
        <taxon>Entomobryoidea</taxon>
        <taxon>Orchesellidae</taxon>
        <taxon>Orchesellinae</taxon>
        <taxon>Orchesella</taxon>
    </lineage>
</organism>
<dbReference type="InterPro" id="IPR009053">
    <property type="entry name" value="Prefoldin"/>
</dbReference>
<dbReference type="SUPFAM" id="SSF46579">
    <property type="entry name" value="Prefoldin"/>
    <property type="match status" value="1"/>
</dbReference>
<sequence length="128" mass="14550">MSQLATQPPPVDLELKKALAELKLKMIDTNQKIKFSDAQIEGLKRSVLHKTITDKEIAKLTSETRVYQGVGRCFFASTIPEVREGIAKSVTDLNEKVQVFENNKEHLERDLKSSENAVRELVNQRKNN</sequence>
<dbReference type="GO" id="GO:0051082">
    <property type="term" value="F:unfolded protein binding"/>
    <property type="evidence" value="ECO:0007669"/>
    <property type="project" value="InterPro"/>
</dbReference>
<protein>
    <submittedName>
        <fullName evidence="5">Prefoldin subunit 1</fullName>
    </submittedName>
</protein>
<evidence type="ECO:0000313" key="5">
    <source>
        <dbReference type="EMBL" id="ODM91995.1"/>
    </source>
</evidence>
<dbReference type="GO" id="GO:0016272">
    <property type="term" value="C:prefoldin complex"/>
    <property type="evidence" value="ECO:0007669"/>
    <property type="project" value="InterPro"/>
</dbReference>
<comment type="subunit">
    <text evidence="2">Heterohexamer of two PFD-alpha type and four PFD-beta type subunits.</text>
</comment>
<proteinExistence type="inferred from homology"/>
<dbReference type="PANTHER" id="PTHR20903">
    <property type="entry name" value="PREFOLDIN SUBUNIT 1-RELATED"/>
    <property type="match status" value="1"/>
</dbReference>
<dbReference type="InterPro" id="IPR002777">
    <property type="entry name" value="PFD_beta-like"/>
</dbReference>
<dbReference type="Gene3D" id="1.10.287.370">
    <property type="match status" value="1"/>
</dbReference>
<dbReference type="AlphaFoldDB" id="A0A1D2MG99"/>
<dbReference type="EMBL" id="LJIJ01001359">
    <property type="protein sequence ID" value="ODM91995.1"/>
    <property type="molecule type" value="Genomic_DNA"/>
</dbReference>
<dbReference type="Proteomes" id="UP000094527">
    <property type="component" value="Unassembled WGS sequence"/>
</dbReference>
<dbReference type="GO" id="GO:0005737">
    <property type="term" value="C:cytoplasm"/>
    <property type="evidence" value="ECO:0007669"/>
    <property type="project" value="TreeGrafter"/>
</dbReference>
<dbReference type="STRING" id="48709.A0A1D2MG99"/>
<accession>A0A1D2MG99</accession>
<dbReference type="GO" id="GO:0044183">
    <property type="term" value="F:protein folding chaperone"/>
    <property type="evidence" value="ECO:0007669"/>
    <property type="project" value="TreeGrafter"/>
</dbReference>
<dbReference type="Pfam" id="PF01920">
    <property type="entry name" value="Prefoldin_2"/>
    <property type="match status" value="1"/>
</dbReference>
<evidence type="ECO:0000256" key="2">
    <source>
        <dbReference type="ARBA" id="ARBA00011695"/>
    </source>
</evidence>
<keyword evidence="3" id="KW-0143">Chaperone</keyword>
<comment type="similarity">
    <text evidence="1">Belongs to the prefoldin subunit beta family.</text>
</comment>
<evidence type="ECO:0000256" key="3">
    <source>
        <dbReference type="ARBA" id="ARBA00023186"/>
    </source>
</evidence>
<evidence type="ECO:0000313" key="6">
    <source>
        <dbReference type="Proteomes" id="UP000094527"/>
    </source>
</evidence>
<dbReference type="PANTHER" id="PTHR20903:SF0">
    <property type="entry name" value="PREFOLDIN SUBUNIT 1"/>
    <property type="match status" value="1"/>
</dbReference>
<keyword evidence="4" id="KW-0175">Coiled coil</keyword>
<reference evidence="5 6" key="1">
    <citation type="journal article" date="2016" name="Genome Biol. Evol.">
        <title>Gene Family Evolution Reflects Adaptation to Soil Environmental Stressors in the Genome of the Collembolan Orchesella cincta.</title>
        <authorList>
            <person name="Faddeeva-Vakhrusheva A."/>
            <person name="Derks M.F."/>
            <person name="Anvar S.Y."/>
            <person name="Agamennone V."/>
            <person name="Suring W."/>
            <person name="Smit S."/>
            <person name="van Straalen N.M."/>
            <person name="Roelofs D."/>
        </authorList>
    </citation>
    <scope>NUCLEOTIDE SEQUENCE [LARGE SCALE GENOMIC DNA]</scope>
    <source>
        <tissue evidence="5">Mixed pool</tissue>
    </source>
</reference>
<name>A0A1D2MG99_ORCCI</name>
<dbReference type="OMA" id="QKMRISE"/>
<feature type="coiled-coil region" evidence="4">
    <location>
        <begin position="90"/>
        <end position="124"/>
    </location>
</feature>
<dbReference type="OrthoDB" id="5242628at2759"/>